<dbReference type="InterPro" id="IPR013078">
    <property type="entry name" value="His_Pase_superF_clade-1"/>
</dbReference>
<dbReference type="OrthoDB" id="496981at2759"/>
<dbReference type="PANTHER" id="PTHR48100">
    <property type="entry name" value="BROAD-SPECIFICITY PHOSPHATASE YOR283W-RELATED"/>
    <property type="match status" value="1"/>
</dbReference>
<reference evidence="1 2" key="1">
    <citation type="journal article" date="2014" name="Proc. Natl. Acad. Sci. U.S.A.">
        <title>Trajectory and genomic determinants of fungal-pathogen speciation and host adaptation.</title>
        <authorList>
            <person name="Hu X."/>
            <person name="Xiao G."/>
            <person name="Zheng P."/>
            <person name="Shang Y."/>
            <person name="Su Y."/>
            <person name="Zhang X."/>
            <person name="Liu X."/>
            <person name="Zhan S."/>
            <person name="St Leger R.J."/>
            <person name="Wang C."/>
        </authorList>
    </citation>
    <scope>NUCLEOTIDE SEQUENCE [LARGE SCALE GENOMIC DNA]</scope>
    <source>
        <strain evidence="1 2">ARSEF 549</strain>
    </source>
</reference>
<dbReference type="Gene3D" id="3.40.50.1240">
    <property type="entry name" value="Phosphoglycerate mutase-like"/>
    <property type="match status" value="1"/>
</dbReference>
<dbReference type="EMBL" id="AZNF01000011">
    <property type="protein sequence ID" value="KID62727.1"/>
    <property type="molecule type" value="Genomic_DNA"/>
</dbReference>
<dbReference type="PANTHER" id="PTHR48100:SF24">
    <property type="entry name" value="PHOSPHOGLYCERATE MUTASE"/>
    <property type="match status" value="1"/>
</dbReference>
<dbReference type="SMART" id="SM00855">
    <property type="entry name" value="PGAM"/>
    <property type="match status" value="1"/>
</dbReference>
<dbReference type="AlphaFoldDB" id="A0A0B4F4L3"/>
<evidence type="ECO:0000313" key="1">
    <source>
        <dbReference type="EMBL" id="KID62727.1"/>
    </source>
</evidence>
<dbReference type="CDD" id="cd07067">
    <property type="entry name" value="HP_PGM_like"/>
    <property type="match status" value="1"/>
</dbReference>
<dbReference type="InterPro" id="IPR050275">
    <property type="entry name" value="PGM_Phosphatase"/>
</dbReference>
<comment type="caution">
    <text evidence="1">The sequence shown here is derived from an EMBL/GenBank/DDBJ whole genome shotgun (WGS) entry which is preliminary data.</text>
</comment>
<dbReference type="GO" id="GO:0005737">
    <property type="term" value="C:cytoplasm"/>
    <property type="evidence" value="ECO:0007669"/>
    <property type="project" value="TreeGrafter"/>
</dbReference>
<dbReference type="InterPro" id="IPR029033">
    <property type="entry name" value="His_PPase_superfam"/>
</dbReference>
<dbReference type="SUPFAM" id="SSF53254">
    <property type="entry name" value="Phosphoglycerate mutase-like"/>
    <property type="match status" value="1"/>
</dbReference>
<dbReference type="Proteomes" id="UP000031186">
    <property type="component" value="Unassembled WGS sequence"/>
</dbReference>
<protein>
    <submittedName>
        <fullName evidence="1">Phosphoglycerate mutase</fullName>
    </submittedName>
</protein>
<gene>
    <name evidence="1" type="ORF">MAN_07943</name>
</gene>
<dbReference type="HOGENOM" id="CLU_039184_1_2_1"/>
<dbReference type="VEuPathDB" id="FungiDB:MAN_07943"/>
<dbReference type="GO" id="GO:0016791">
    <property type="term" value="F:phosphatase activity"/>
    <property type="evidence" value="ECO:0007669"/>
    <property type="project" value="TreeGrafter"/>
</dbReference>
<name>A0A0B4F4L3_METAF</name>
<evidence type="ECO:0000313" key="2">
    <source>
        <dbReference type="Proteomes" id="UP000031186"/>
    </source>
</evidence>
<keyword evidence="2" id="KW-1185">Reference proteome</keyword>
<sequence>MPPKIVLIRHAQGYHNVDNNLPDPQLTPLGESQCLALRDSLRRRFDAVPAQDTAVVVSPMVRTMQTAVLALDWLAAKGVVFEASADWQGELLPSPLPLKTRADMEPWTIPPLNARVAENSADPCDVGTPLARLQPAWPQISFARLDPVWPDKTSAAATRYAHARSAVVERGRLCLEDLYRRPEKVVFVVSHSGFLRAGCVGWWFFNSDYRIFEFEDRLGEDGRRVVRQDESTLEGGLGLSWAERVPLGDGLPDLRN</sequence>
<feature type="non-terminal residue" evidence="1">
    <location>
        <position position="1"/>
    </location>
</feature>
<dbReference type="Pfam" id="PF00300">
    <property type="entry name" value="His_Phos_1"/>
    <property type="match status" value="1"/>
</dbReference>
<accession>A0A0B4F4L3</accession>
<proteinExistence type="predicted"/>
<organism evidence="1 2">
    <name type="scientific">Metarhizium anisopliae (strain ARSEF 549)</name>
    <dbReference type="NCBI Taxonomy" id="3151832"/>
    <lineage>
        <taxon>Eukaryota</taxon>
        <taxon>Fungi</taxon>
        <taxon>Dikarya</taxon>
        <taxon>Ascomycota</taxon>
        <taxon>Pezizomycotina</taxon>
        <taxon>Sordariomycetes</taxon>
        <taxon>Hypocreomycetidae</taxon>
        <taxon>Hypocreales</taxon>
        <taxon>Clavicipitaceae</taxon>
        <taxon>Metarhizium</taxon>
    </lineage>
</organism>